<name>A0A5D2V4H3_GOSMU</name>
<sequence length="136" mass="16022">MVIIFCIGINPSECIFKGEEDISSNYMCYSTTKELWDNVNQMYYDLGNQSQIYELTIKLGEIHQGEDTVTKCFNSLNDYEWKSLEDCKNYKNMVEDHYIYKFLARLNVEFDKVRGRIVGRQTLSPIGEVFVEVKRE</sequence>
<dbReference type="EMBL" id="CM017653">
    <property type="protein sequence ID" value="TYI84257.1"/>
    <property type="molecule type" value="Genomic_DNA"/>
</dbReference>
<dbReference type="AlphaFoldDB" id="A0A5D2V4H3"/>
<proteinExistence type="predicted"/>
<organism evidence="1 2">
    <name type="scientific">Gossypium mustelinum</name>
    <name type="common">Cotton</name>
    <name type="synonym">Gossypium caicoense</name>
    <dbReference type="NCBI Taxonomy" id="34275"/>
    <lineage>
        <taxon>Eukaryota</taxon>
        <taxon>Viridiplantae</taxon>
        <taxon>Streptophyta</taxon>
        <taxon>Embryophyta</taxon>
        <taxon>Tracheophyta</taxon>
        <taxon>Spermatophyta</taxon>
        <taxon>Magnoliopsida</taxon>
        <taxon>eudicotyledons</taxon>
        <taxon>Gunneridae</taxon>
        <taxon>Pentapetalae</taxon>
        <taxon>rosids</taxon>
        <taxon>malvids</taxon>
        <taxon>Malvales</taxon>
        <taxon>Malvaceae</taxon>
        <taxon>Malvoideae</taxon>
        <taxon>Gossypium</taxon>
    </lineage>
</organism>
<gene>
    <name evidence="1" type="ORF">E1A91_D05G352000v1</name>
</gene>
<feature type="non-terminal residue" evidence="1">
    <location>
        <position position="136"/>
    </location>
</feature>
<evidence type="ECO:0000313" key="2">
    <source>
        <dbReference type="Proteomes" id="UP000323597"/>
    </source>
</evidence>
<dbReference type="Proteomes" id="UP000323597">
    <property type="component" value="Chromosome D05"/>
</dbReference>
<reference evidence="1 2" key="1">
    <citation type="submission" date="2019-07" db="EMBL/GenBank/DDBJ databases">
        <title>WGS assembly of Gossypium mustelinum.</title>
        <authorList>
            <person name="Chen Z.J."/>
            <person name="Sreedasyam A."/>
            <person name="Ando A."/>
            <person name="Song Q."/>
            <person name="De L."/>
            <person name="Hulse-Kemp A."/>
            <person name="Ding M."/>
            <person name="Ye W."/>
            <person name="Kirkbride R."/>
            <person name="Jenkins J."/>
            <person name="Plott C."/>
            <person name="Lovell J."/>
            <person name="Lin Y.-M."/>
            <person name="Vaughn R."/>
            <person name="Liu B."/>
            <person name="Li W."/>
            <person name="Simpson S."/>
            <person name="Scheffler B."/>
            <person name="Saski C."/>
            <person name="Grover C."/>
            <person name="Hu G."/>
            <person name="Conover J."/>
            <person name="Carlson J."/>
            <person name="Shu S."/>
            <person name="Boston L."/>
            <person name="Williams M."/>
            <person name="Peterson D."/>
            <person name="Mcgee K."/>
            <person name="Jones D."/>
            <person name="Wendel J."/>
            <person name="Stelly D."/>
            <person name="Grimwood J."/>
            <person name="Schmutz J."/>
        </authorList>
    </citation>
    <scope>NUCLEOTIDE SEQUENCE [LARGE SCALE GENOMIC DNA]</scope>
    <source>
        <strain evidence="1">1408120.09</strain>
    </source>
</reference>
<protein>
    <submittedName>
        <fullName evidence="1">Uncharacterized protein</fullName>
    </submittedName>
</protein>
<accession>A0A5D2V4H3</accession>
<evidence type="ECO:0000313" key="1">
    <source>
        <dbReference type="EMBL" id="TYI84257.1"/>
    </source>
</evidence>
<keyword evidence="2" id="KW-1185">Reference proteome</keyword>